<sequence>MEGNQKGSSIFRPPRLDGTNYPYWKAKMTTFLRKRLIGPMMKQNFLGNNKALNVIFCAVDVGVFKQISSCMVAKEARWLKRHGKFYRQPTRGLRR</sequence>
<dbReference type="Proteomes" id="UP001454036">
    <property type="component" value="Unassembled WGS sequence"/>
</dbReference>
<dbReference type="AlphaFoldDB" id="A0AAV3QT89"/>
<evidence type="ECO:0008006" key="3">
    <source>
        <dbReference type="Google" id="ProtNLM"/>
    </source>
</evidence>
<reference evidence="1 2" key="1">
    <citation type="submission" date="2024-01" db="EMBL/GenBank/DDBJ databases">
        <title>The complete chloroplast genome sequence of Lithospermum erythrorhizon: insights into the phylogenetic relationship among Boraginaceae species and the maternal lineages of purple gromwells.</title>
        <authorList>
            <person name="Okada T."/>
            <person name="Watanabe K."/>
        </authorList>
    </citation>
    <scope>NUCLEOTIDE SEQUENCE [LARGE SCALE GENOMIC DNA]</scope>
</reference>
<keyword evidence="2" id="KW-1185">Reference proteome</keyword>
<comment type="caution">
    <text evidence="1">The sequence shown here is derived from an EMBL/GenBank/DDBJ whole genome shotgun (WGS) entry which is preliminary data.</text>
</comment>
<protein>
    <recommendedName>
        <fullName evidence="3">Gag-pol polyprotein</fullName>
    </recommendedName>
</protein>
<gene>
    <name evidence="1" type="ORF">LIER_21317</name>
</gene>
<name>A0AAV3QT89_LITER</name>
<evidence type="ECO:0000313" key="1">
    <source>
        <dbReference type="EMBL" id="GAA0166070.1"/>
    </source>
</evidence>
<proteinExistence type="predicted"/>
<dbReference type="EMBL" id="BAABME010005594">
    <property type="protein sequence ID" value="GAA0166070.1"/>
    <property type="molecule type" value="Genomic_DNA"/>
</dbReference>
<organism evidence="1 2">
    <name type="scientific">Lithospermum erythrorhizon</name>
    <name type="common">Purple gromwell</name>
    <name type="synonym">Lithospermum officinale var. erythrorhizon</name>
    <dbReference type="NCBI Taxonomy" id="34254"/>
    <lineage>
        <taxon>Eukaryota</taxon>
        <taxon>Viridiplantae</taxon>
        <taxon>Streptophyta</taxon>
        <taxon>Embryophyta</taxon>
        <taxon>Tracheophyta</taxon>
        <taxon>Spermatophyta</taxon>
        <taxon>Magnoliopsida</taxon>
        <taxon>eudicotyledons</taxon>
        <taxon>Gunneridae</taxon>
        <taxon>Pentapetalae</taxon>
        <taxon>asterids</taxon>
        <taxon>lamiids</taxon>
        <taxon>Boraginales</taxon>
        <taxon>Boraginaceae</taxon>
        <taxon>Boraginoideae</taxon>
        <taxon>Lithospermeae</taxon>
        <taxon>Lithospermum</taxon>
    </lineage>
</organism>
<accession>A0AAV3QT89</accession>
<evidence type="ECO:0000313" key="2">
    <source>
        <dbReference type="Proteomes" id="UP001454036"/>
    </source>
</evidence>